<dbReference type="InterPro" id="IPR036390">
    <property type="entry name" value="WH_DNA-bd_sf"/>
</dbReference>
<dbReference type="AlphaFoldDB" id="A0A4R3T6Q4"/>
<dbReference type="EMBL" id="SMBP01000019">
    <property type="protein sequence ID" value="TCU57120.1"/>
    <property type="molecule type" value="Genomic_DNA"/>
</dbReference>
<protein>
    <submittedName>
        <fullName evidence="2">DNA-binding transcriptional ArsR family regulator</fullName>
    </submittedName>
</protein>
<dbReference type="InterPro" id="IPR036388">
    <property type="entry name" value="WH-like_DNA-bd_sf"/>
</dbReference>
<dbReference type="RefSeq" id="WP_119957626.1">
    <property type="nucleotide sequence ID" value="NZ_JAJBLY010000023.1"/>
</dbReference>
<organism evidence="2 3">
    <name type="scientific">Longicatena caecimuris</name>
    <dbReference type="NCBI Taxonomy" id="1796635"/>
    <lineage>
        <taxon>Bacteria</taxon>
        <taxon>Bacillati</taxon>
        <taxon>Bacillota</taxon>
        <taxon>Erysipelotrichia</taxon>
        <taxon>Erysipelotrichales</taxon>
        <taxon>Erysipelotrichaceae</taxon>
        <taxon>Longicatena</taxon>
    </lineage>
</organism>
<accession>A0A4R3T6Q4</accession>
<evidence type="ECO:0000259" key="1">
    <source>
        <dbReference type="PROSITE" id="PS50987"/>
    </source>
</evidence>
<dbReference type="PROSITE" id="PS50987">
    <property type="entry name" value="HTH_ARSR_2"/>
    <property type="match status" value="1"/>
</dbReference>
<gene>
    <name evidence="2" type="ORF">EDD61_11921</name>
</gene>
<reference evidence="2 3" key="1">
    <citation type="submission" date="2019-03" db="EMBL/GenBank/DDBJ databases">
        <title>Genomic Encyclopedia of Type Strains, Phase IV (KMG-IV): sequencing the most valuable type-strain genomes for metagenomic binning, comparative biology and taxonomic classification.</title>
        <authorList>
            <person name="Goeker M."/>
        </authorList>
    </citation>
    <scope>NUCLEOTIDE SEQUENCE [LARGE SCALE GENOMIC DNA]</scope>
    <source>
        <strain evidence="2 3">DSM 29481</strain>
    </source>
</reference>
<dbReference type="Proteomes" id="UP000295773">
    <property type="component" value="Unassembled WGS sequence"/>
</dbReference>
<dbReference type="CDD" id="cd00090">
    <property type="entry name" value="HTH_ARSR"/>
    <property type="match status" value="1"/>
</dbReference>
<dbReference type="SUPFAM" id="SSF46785">
    <property type="entry name" value="Winged helix' DNA-binding domain"/>
    <property type="match status" value="1"/>
</dbReference>
<sequence>MEVELKNKQSDNIGLQFKALSCKTRRNILATILEEPKDAGKISKSLLLVKYDTKKHLKILVDCNLVVPLRKGNIPYYRTNYTELNNLSEIIIKLKEKRQHE</sequence>
<keyword evidence="3" id="KW-1185">Reference proteome</keyword>
<dbReference type="InterPro" id="IPR011991">
    <property type="entry name" value="ArsR-like_HTH"/>
</dbReference>
<name>A0A4R3T6Q4_9FIRM</name>
<dbReference type="GO" id="GO:0003700">
    <property type="term" value="F:DNA-binding transcription factor activity"/>
    <property type="evidence" value="ECO:0007669"/>
    <property type="project" value="InterPro"/>
</dbReference>
<evidence type="ECO:0000313" key="2">
    <source>
        <dbReference type="EMBL" id="TCU57120.1"/>
    </source>
</evidence>
<keyword evidence="2" id="KW-0238">DNA-binding</keyword>
<dbReference type="InterPro" id="IPR001845">
    <property type="entry name" value="HTH_ArsR_DNA-bd_dom"/>
</dbReference>
<feature type="domain" description="HTH arsR-type" evidence="1">
    <location>
        <begin position="5"/>
        <end position="99"/>
    </location>
</feature>
<dbReference type="GO" id="GO:0003677">
    <property type="term" value="F:DNA binding"/>
    <property type="evidence" value="ECO:0007669"/>
    <property type="project" value="UniProtKB-KW"/>
</dbReference>
<proteinExistence type="predicted"/>
<comment type="caution">
    <text evidence="2">The sequence shown here is derived from an EMBL/GenBank/DDBJ whole genome shotgun (WGS) entry which is preliminary data.</text>
</comment>
<dbReference type="SMART" id="SM00418">
    <property type="entry name" value="HTH_ARSR"/>
    <property type="match status" value="1"/>
</dbReference>
<evidence type="ECO:0000313" key="3">
    <source>
        <dbReference type="Proteomes" id="UP000295773"/>
    </source>
</evidence>
<dbReference type="Gene3D" id="1.10.10.10">
    <property type="entry name" value="Winged helix-like DNA-binding domain superfamily/Winged helix DNA-binding domain"/>
    <property type="match status" value="1"/>
</dbReference>